<evidence type="ECO:0000313" key="2">
    <source>
        <dbReference type="Proteomes" id="UP001595816"/>
    </source>
</evidence>
<proteinExistence type="predicted"/>
<protein>
    <submittedName>
        <fullName evidence="1">Uncharacterized protein</fullName>
    </submittedName>
</protein>
<evidence type="ECO:0000313" key="1">
    <source>
        <dbReference type="EMBL" id="MFC4135896.1"/>
    </source>
</evidence>
<keyword evidence="2" id="KW-1185">Reference proteome</keyword>
<accession>A0ABV8LXX6</accession>
<sequence length="193" mass="20032">MALGVATTGATALPAVAGQDSAGAASGSVLAISEPVAGGFASWGELFEVQGRMNAAAAAIAAAANSSAHSGLGSFIAAPENRELRVYWHGNVPSNVEAVINQMRTKIPVKILPARFTQEQLLREAAILSRHRELVEVGPLPDASGLQVKTRRGADLPSQAQSALDNAKVATVHTQDATTLVQLVSRQDDQSPY</sequence>
<dbReference type="RefSeq" id="WP_253754255.1">
    <property type="nucleotide sequence ID" value="NZ_JAMZDZ010000001.1"/>
</dbReference>
<gene>
    <name evidence="1" type="ORF">ACFOZ4_35270</name>
</gene>
<organism evidence="1 2">
    <name type="scientific">Hamadaea flava</name>
    <dbReference type="NCBI Taxonomy" id="1742688"/>
    <lineage>
        <taxon>Bacteria</taxon>
        <taxon>Bacillati</taxon>
        <taxon>Actinomycetota</taxon>
        <taxon>Actinomycetes</taxon>
        <taxon>Micromonosporales</taxon>
        <taxon>Micromonosporaceae</taxon>
        <taxon>Hamadaea</taxon>
    </lineage>
</organism>
<dbReference type="EMBL" id="JBHSAY010000027">
    <property type="protein sequence ID" value="MFC4135896.1"/>
    <property type="molecule type" value="Genomic_DNA"/>
</dbReference>
<reference evidence="2" key="1">
    <citation type="journal article" date="2019" name="Int. J. Syst. Evol. Microbiol.">
        <title>The Global Catalogue of Microorganisms (GCM) 10K type strain sequencing project: providing services to taxonomists for standard genome sequencing and annotation.</title>
        <authorList>
            <consortium name="The Broad Institute Genomics Platform"/>
            <consortium name="The Broad Institute Genome Sequencing Center for Infectious Disease"/>
            <person name="Wu L."/>
            <person name="Ma J."/>
        </authorList>
    </citation>
    <scope>NUCLEOTIDE SEQUENCE [LARGE SCALE GENOMIC DNA]</scope>
    <source>
        <strain evidence="2">CGMCC 4.7289</strain>
    </source>
</reference>
<name>A0ABV8LXX6_9ACTN</name>
<dbReference type="Proteomes" id="UP001595816">
    <property type="component" value="Unassembled WGS sequence"/>
</dbReference>
<comment type="caution">
    <text evidence="1">The sequence shown here is derived from an EMBL/GenBank/DDBJ whole genome shotgun (WGS) entry which is preliminary data.</text>
</comment>